<proteinExistence type="predicted"/>
<name>A0A6C0AER0_9ZZZZ</name>
<protein>
    <submittedName>
        <fullName evidence="1">Uncharacterized protein</fullName>
    </submittedName>
</protein>
<accession>A0A6C0AER0</accession>
<sequence>MTERYKIKLVQNSDGMKLKKIMKLADLLYDSDFKIETEDYSLANLLQSELIKDYRTISVFSEAEIEGAKTTFEDMLSDEESNLESLEDTYDDTPKGLKLKQKEEDRILQNINKYVRILGYLKDM</sequence>
<evidence type="ECO:0000313" key="1">
    <source>
        <dbReference type="EMBL" id="QHS78166.1"/>
    </source>
</evidence>
<organism evidence="1">
    <name type="scientific">viral metagenome</name>
    <dbReference type="NCBI Taxonomy" id="1070528"/>
    <lineage>
        <taxon>unclassified sequences</taxon>
        <taxon>metagenomes</taxon>
        <taxon>organismal metagenomes</taxon>
    </lineage>
</organism>
<dbReference type="AlphaFoldDB" id="A0A6C0AER0"/>
<dbReference type="EMBL" id="MN740595">
    <property type="protein sequence ID" value="QHS78166.1"/>
    <property type="molecule type" value="Genomic_DNA"/>
</dbReference>
<reference evidence="1" key="1">
    <citation type="journal article" date="2020" name="Nature">
        <title>Giant virus diversity and host interactions through global metagenomics.</title>
        <authorList>
            <person name="Schulz F."/>
            <person name="Roux S."/>
            <person name="Paez-Espino D."/>
            <person name="Jungbluth S."/>
            <person name="Walsh D.A."/>
            <person name="Denef V.J."/>
            <person name="McMahon K.D."/>
            <person name="Konstantinidis K.T."/>
            <person name="Eloe-Fadrosh E.A."/>
            <person name="Kyrpides N.C."/>
            <person name="Woyke T."/>
        </authorList>
    </citation>
    <scope>NUCLEOTIDE SEQUENCE</scope>
    <source>
        <strain evidence="1">GVMAG-S-1021933-23</strain>
    </source>
</reference>